<proteinExistence type="predicted"/>
<gene>
    <name evidence="2" type="ORF">GRI36_11420</name>
</gene>
<dbReference type="Pfam" id="PF13469">
    <property type="entry name" value="Sulfotransfer_3"/>
    <property type="match status" value="1"/>
</dbReference>
<dbReference type="InterPro" id="IPR011990">
    <property type="entry name" value="TPR-like_helical_dom_sf"/>
</dbReference>
<dbReference type="Gene3D" id="1.25.40.10">
    <property type="entry name" value="Tetratricopeptide repeat domain"/>
    <property type="match status" value="1"/>
</dbReference>
<reference evidence="2 3" key="1">
    <citation type="submission" date="2019-12" db="EMBL/GenBank/DDBJ databases">
        <title>Genomic-based taxomic classification of the family Erythrobacteraceae.</title>
        <authorList>
            <person name="Xu L."/>
        </authorList>
    </citation>
    <scope>NUCLEOTIDE SEQUENCE [LARGE SCALE GENOMIC DNA]</scope>
    <source>
        <strain evidence="2 3">JCM 17802</strain>
    </source>
</reference>
<keyword evidence="1 2" id="KW-0808">Transferase</keyword>
<dbReference type="SUPFAM" id="SSF52540">
    <property type="entry name" value="P-loop containing nucleoside triphosphate hydrolases"/>
    <property type="match status" value="1"/>
</dbReference>
<dbReference type="GO" id="GO:0008476">
    <property type="term" value="F:protein-tyrosine sulfotransferase activity"/>
    <property type="evidence" value="ECO:0007669"/>
    <property type="project" value="InterPro"/>
</dbReference>
<comment type="caution">
    <text evidence="2">The sequence shown here is derived from an EMBL/GenBank/DDBJ whole genome shotgun (WGS) entry which is preliminary data.</text>
</comment>
<name>A0A6I4SR18_9SPHN</name>
<sequence>MQNDWLSDAKQQLLSGRLEQAYTLALEQLSEVREDGNAWGIMSLVALEGGNHTKSLELSSKALSFGTKSALVIAGRGRALLETGRQNEARKLAASVELDQCETALEADTVGVILARTGLHKCAAEFFSKAVELDNDKPQFHYNLATSLQFNGDLDGAKAAYRTLLNLDPAFHRARLALVQLEQSCEHDLRTIEQLFDSCGSETDSALQLGHAAAKICEAAKDHAGTINWLLKAKAPKLKEISHDRAWTEQIFEAASKGPTTVGMNTAATHYHSPLFIVGMPRSGTTLVERIISSHSAAATAGELPDLALLVKRSTGTSGKHTLAAEVLLSNYNTGQVGEEYLSRTASLAGNAKLLIDKMPFNFFFARHILDSLPEAKIVMVRRDPRDVVFANFRQLFATDFGYYNYAYDLSDTAHFVAQFEKLADQWHSIFPADRFHEVHYEDLIADQERESRRLIAFTGLEWEEQCLQFHRNAAPVATASSIQVRSPIHARSIGQWRKYGAYGDMVDQRLQEFGITPD</sequence>
<organism evidence="2 3">
    <name type="scientific">Pontixanthobacter gangjinensis</name>
    <dbReference type="NCBI Taxonomy" id="1028742"/>
    <lineage>
        <taxon>Bacteria</taxon>
        <taxon>Pseudomonadati</taxon>
        <taxon>Pseudomonadota</taxon>
        <taxon>Alphaproteobacteria</taxon>
        <taxon>Sphingomonadales</taxon>
        <taxon>Erythrobacteraceae</taxon>
        <taxon>Pontixanthobacter</taxon>
    </lineage>
</organism>
<dbReference type="InterPro" id="IPR019734">
    <property type="entry name" value="TPR_rpt"/>
</dbReference>
<dbReference type="PANTHER" id="PTHR12788:SF10">
    <property type="entry name" value="PROTEIN-TYROSINE SULFOTRANSFERASE"/>
    <property type="match status" value="1"/>
</dbReference>
<dbReference type="SUPFAM" id="SSF48452">
    <property type="entry name" value="TPR-like"/>
    <property type="match status" value="1"/>
</dbReference>
<dbReference type="PANTHER" id="PTHR12788">
    <property type="entry name" value="PROTEIN-TYROSINE SULFOTRANSFERASE 2"/>
    <property type="match status" value="1"/>
</dbReference>
<dbReference type="Proteomes" id="UP000468943">
    <property type="component" value="Unassembled WGS sequence"/>
</dbReference>
<dbReference type="OrthoDB" id="9800698at2"/>
<keyword evidence="3" id="KW-1185">Reference proteome</keyword>
<protein>
    <submittedName>
        <fullName evidence="2">Sulfotransferase family protein</fullName>
    </submittedName>
</protein>
<evidence type="ECO:0000313" key="2">
    <source>
        <dbReference type="EMBL" id="MXO57486.1"/>
    </source>
</evidence>
<dbReference type="RefSeq" id="WP_160598561.1">
    <property type="nucleotide sequence ID" value="NZ_WTYS01000001.1"/>
</dbReference>
<accession>A0A6I4SR18</accession>
<evidence type="ECO:0000256" key="1">
    <source>
        <dbReference type="ARBA" id="ARBA00022679"/>
    </source>
</evidence>
<dbReference type="EMBL" id="WTYS01000001">
    <property type="protein sequence ID" value="MXO57486.1"/>
    <property type="molecule type" value="Genomic_DNA"/>
</dbReference>
<dbReference type="Pfam" id="PF13181">
    <property type="entry name" value="TPR_8"/>
    <property type="match status" value="1"/>
</dbReference>
<dbReference type="Gene3D" id="3.40.50.300">
    <property type="entry name" value="P-loop containing nucleotide triphosphate hydrolases"/>
    <property type="match status" value="1"/>
</dbReference>
<evidence type="ECO:0000313" key="3">
    <source>
        <dbReference type="Proteomes" id="UP000468943"/>
    </source>
</evidence>
<dbReference type="InterPro" id="IPR026634">
    <property type="entry name" value="TPST-like"/>
</dbReference>
<dbReference type="InterPro" id="IPR027417">
    <property type="entry name" value="P-loop_NTPase"/>
</dbReference>
<dbReference type="AlphaFoldDB" id="A0A6I4SR18"/>